<feature type="transmembrane region" description="Helical" evidence="1">
    <location>
        <begin position="76"/>
        <end position="104"/>
    </location>
</feature>
<dbReference type="Pfam" id="PF07331">
    <property type="entry name" value="TctB"/>
    <property type="match status" value="1"/>
</dbReference>
<protein>
    <submittedName>
        <fullName evidence="3">Tripartite tricarboxylate transporter TctB family protein</fullName>
    </submittedName>
</protein>
<evidence type="ECO:0000313" key="4">
    <source>
        <dbReference type="Proteomes" id="UP000298460"/>
    </source>
</evidence>
<accession>A0A4Z0QXR0</accession>
<keyword evidence="4" id="KW-1185">Reference proteome</keyword>
<keyword evidence="1" id="KW-1133">Transmembrane helix</keyword>
<dbReference type="AlphaFoldDB" id="A0A4Z0QXR0"/>
<feature type="transmembrane region" description="Helical" evidence="1">
    <location>
        <begin position="35"/>
        <end position="55"/>
    </location>
</feature>
<name>A0A4Z0QXR0_9FIRM</name>
<evidence type="ECO:0000259" key="2">
    <source>
        <dbReference type="Pfam" id="PF07331"/>
    </source>
</evidence>
<keyword evidence="1" id="KW-0812">Transmembrane</keyword>
<dbReference type="OrthoDB" id="1809321at2"/>
<dbReference type="InterPro" id="IPR009936">
    <property type="entry name" value="DUF1468"/>
</dbReference>
<evidence type="ECO:0000313" key="3">
    <source>
        <dbReference type="EMBL" id="TGE35581.1"/>
    </source>
</evidence>
<dbReference type="RefSeq" id="WP_135551733.1">
    <property type="nucleotide sequence ID" value="NZ_SPQQ01000013.1"/>
</dbReference>
<sequence>MTKRKSDLLAGLVSVLVAVVFMVQGSELTERSNTFPQVLEIFLIVTGIYLITRGIRTNGAEKGVEEVNDLHWLKPTVIVLATFIYVAGIVYIGFYVCTLVYLLLGSWYLNEKGFTLSALVFSSFFSIGITVVLYLTFTVFLKVPTPNGLLF</sequence>
<evidence type="ECO:0000256" key="1">
    <source>
        <dbReference type="SAM" id="Phobius"/>
    </source>
</evidence>
<gene>
    <name evidence="3" type="ORF">E4K67_25030</name>
</gene>
<comment type="caution">
    <text evidence="3">The sequence shown here is derived from an EMBL/GenBank/DDBJ whole genome shotgun (WGS) entry which is preliminary data.</text>
</comment>
<reference evidence="3 4" key="1">
    <citation type="submission" date="2019-03" db="EMBL/GenBank/DDBJ databases">
        <title>Draft Genome Sequence of Desulfosporosinus fructosivorans Strain 63.6F, Isolated from Marine Sediment in the Baltic Sea.</title>
        <authorList>
            <person name="Hausmann B."/>
            <person name="Vandieken V."/>
            <person name="Pjevac P."/>
            <person name="Schreck K."/>
            <person name="Herbold C.W."/>
            <person name="Loy A."/>
        </authorList>
    </citation>
    <scope>NUCLEOTIDE SEQUENCE [LARGE SCALE GENOMIC DNA]</scope>
    <source>
        <strain evidence="3 4">63.6F</strain>
    </source>
</reference>
<keyword evidence="1" id="KW-0472">Membrane</keyword>
<feature type="domain" description="DUF1468" evidence="2">
    <location>
        <begin position="9"/>
        <end position="146"/>
    </location>
</feature>
<proteinExistence type="predicted"/>
<dbReference type="Proteomes" id="UP000298460">
    <property type="component" value="Unassembled WGS sequence"/>
</dbReference>
<dbReference type="EMBL" id="SPQQ01000013">
    <property type="protein sequence ID" value="TGE35581.1"/>
    <property type="molecule type" value="Genomic_DNA"/>
</dbReference>
<feature type="transmembrane region" description="Helical" evidence="1">
    <location>
        <begin position="116"/>
        <end position="141"/>
    </location>
</feature>
<organism evidence="3 4">
    <name type="scientific">Desulfosporosinus fructosivorans</name>
    <dbReference type="NCBI Taxonomy" id="2018669"/>
    <lineage>
        <taxon>Bacteria</taxon>
        <taxon>Bacillati</taxon>
        <taxon>Bacillota</taxon>
        <taxon>Clostridia</taxon>
        <taxon>Eubacteriales</taxon>
        <taxon>Desulfitobacteriaceae</taxon>
        <taxon>Desulfosporosinus</taxon>
    </lineage>
</organism>